<proteinExistence type="predicted"/>
<dbReference type="AlphaFoldDB" id="A0A1E7FSM7"/>
<dbReference type="EMBL" id="KV784354">
    <property type="protein sequence ID" value="OEU21169.1"/>
    <property type="molecule type" value="Genomic_DNA"/>
</dbReference>
<sequence length="217" mass="24407">MCLGVTVLTLPPTVACLGYFSWYQGSELCFVRQQQQQQLKLINYYNNSNNSKLLKLPRTQQSKSQSQPPQQSFVSYSVGTITLIGTYYVQSLLFPYLESSEARDKLKQHTLLERFHNPATTTTKATPTSTCVPATTKTTTTTAPISAYRQSLLQQQQNSFVKIVHQSQIIGYQPPESIMEIMYKVTPPLALRISATSLAFFCAGFIQTYANCLLHEN</sequence>
<gene>
    <name evidence="2" type="ORF">FRACYDRAFT_234796</name>
</gene>
<keyword evidence="1" id="KW-0732">Signal</keyword>
<dbReference type="KEGG" id="fcy:FRACYDRAFT_234796"/>
<dbReference type="InParanoid" id="A0A1E7FSM7"/>
<feature type="signal peptide" evidence="1">
    <location>
        <begin position="1"/>
        <end position="16"/>
    </location>
</feature>
<feature type="chain" id="PRO_5009193481" description="Transmembrane protein" evidence="1">
    <location>
        <begin position="17"/>
        <end position="217"/>
    </location>
</feature>
<organism evidence="2 3">
    <name type="scientific">Fragilariopsis cylindrus CCMP1102</name>
    <dbReference type="NCBI Taxonomy" id="635003"/>
    <lineage>
        <taxon>Eukaryota</taxon>
        <taxon>Sar</taxon>
        <taxon>Stramenopiles</taxon>
        <taxon>Ochrophyta</taxon>
        <taxon>Bacillariophyta</taxon>
        <taxon>Bacillariophyceae</taxon>
        <taxon>Bacillariophycidae</taxon>
        <taxon>Bacillariales</taxon>
        <taxon>Bacillariaceae</taxon>
        <taxon>Fragilariopsis</taxon>
    </lineage>
</organism>
<evidence type="ECO:0000256" key="1">
    <source>
        <dbReference type="SAM" id="SignalP"/>
    </source>
</evidence>
<protein>
    <recommendedName>
        <fullName evidence="4">Transmembrane protein</fullName>
    </recommendedName>
</protein>
<accession>A0A1E7FSM7</accession>
<evidence type="ECO:0008006" key="4">
    <source>
        <dbReference type="Google" id="ProtNLM"/>
    </source>
</evidence>
<evidence type="ECO:0000313" key="3">
    <source>
        <dbReference type="Proteomes" id="UP000095751"/>
    </source>
</evidence>
<dbReference type="Proteomes" id="UP000095751">
    <property type="component" value="Unassembled WGS sequence"/>
</dbReference>
<name>A0A1E7FSM7_9STRA</name>
<evidence type="ECO:0000313" key="2">
    <source>
        <dbReference type="EMBL" id="OEU21169.1"/>
    </source>
</evidence>
<keyword evidence="3" id="KW-1185">Reference proteome</keyword>
<reference evidence="2 3" key="1">
    <citation type="submission" date="2016-09" db="EMBL/GenBank/DDBJ databases">
        <title>Extensive genetic diversity and differential bi-allelic expression allows diatom success in the polar Southern Ocean.</title>
        <authorList>
            <consortium name="DOE Joint Genome Institute"/>
            <person name="Mock T."/>
            <person name="Otillar R.P."/>
            <person name="Strauss J."/>
            <person name="Dupont C."/>
            <person name="Frickenhaus S."/>
            <person name="Maumus F."/>
            <person name="Mcmullan M."/>
            <person name="Sanges R."/>
            <person name="Schmutz J."/>
            <person name="Toseland A."/>
            <person name="Valas R."/>
            <person name="Veluchamy A."/>
            <person name="Ward B.J."/>
            <person name="Allen A."/>
            <person name="Barry K."/>
            <person name="Falciatore A."/>
            <person name="Ferrante M."/>
            <person name="Fortunato A.E."/>
            <person name="Gloeckner G."/>
            <person name="Gruber A."/>
            <person name="Hipkin R."/>
            <person name="Janech M."/>
            <person name="Kroth P."/>
            <person name="Leese F."/>
            <person name="Lindquist E."/>
            <person name="Lyon B.R."/>
            <person name="Martin J."/>
            <person name="Mayer C."/>
            <person name="Parker M."/>
            <person name="Quesneville H."/>
            <person name="Raymond J."/>
            <person name="Uhlig C."/>
            <person name="Valentin K.U."/>
            <person name="Worden A.Z."/>
            <person name="Armbrust E.V."/>
            <person name="Bowler C."/>
            <person name="Green B."/>
            <person name="Moulton V."/>
            <person name="Van Oosterhout C."/>
            <person name="Grigoriev I."/>
        </authorList>
    </citation>
    <scope>NUCLEOTIDE SEQUENCE [LARGE SCALE GENOMIC DNA]</scope>
    <source>
        <strain evidence="2 3">CCMP1102</strain>
    </source>
</reference>